<keyword evidence="8" id="KW-0472">Membrane</keyword>
<dbReference type="InterPro" id="IPR050922">
    <property type="entry name" value="LytR/CpsA/Psr_CW_biosynth"/>
</dbReference>
<dbReference type="EMBL" id="JAMBOL010000032">
    <property type="protein sequence ID" value="MCM3716228.1"/>
    <property type="molecule type" value="Genomic_DNA"/>
</dbReference>
<proteinExistence type="inferred from homology"/>
<dbReference type="Pfam" id="PF03816">
    <property type="entry name" value="LytR_cpsA_psr"/>
    <property type="match status" value="1"/>
</dbReference>
<comment type="subcellular location">
    <subcellularLocation>
        <location evidence="1">Cell membrane</location>
        <topology evidence="1">Single-pass type II membrane protein</topology>
    </subcellularLocation>
</comment>
<protein>
    <recommendedName>
        <fullName evidence="11">Regulatory protein MsrR</fullName>
    </recommendedName>
</protein>
<evidence type="ECO:0000256" key="7">
    <source>
        <dbReference type="ARBA" id="ARBA00023015"/>
    </source>
</evidence>
<dbReference type="Gene3D" id="3.40.630.190">
    <property type="entry name" value="LCP protein"/>
    <property type="match status" value="1"/>
</dbReference>
<dbReference type="Proteomes" id="UP001139179">
    <property type="component" value="Unassembled WGS sequence"/>
</dbReference>
<evidence type="ECO:0000259" key="12">
    <source>
        <dbReference type="Pfam" id="PF03816"/>
    </source>
</evidence>
<keyword evidence="6" id="KW-1133">Transmembrane helix</keyword>
<keyword evidence="5" id="KW-0735">Signal-anchor</keyword>
<dbReference type="PANTHER" id="PTHR33392">
    <property type="entry name" value="POLYISOPRENYL-TEICHOIC ACID--PEPTIDOGLYCAN TEICHOIC ACID TRANSFERASE TAGU"/>
    <property type="match status" value="1"/>
</dbReference>
<comment type="caution">
    <text evidence="13">The sequence shown here is derived from an EMBL/GenBank/DDBJ whole genome shotgun (WGS) entry which is preliminary data.</text>
</comment>
<gene>
    <name evidence="13" type="ORF">M3202_19480</name>
</gene>
<evidence type="ECO:0000256" key="6">
    <source>
        <dbReference type="ARBA" id="ARBA00022989"/>
    </source>
</evidence>
<sequence>MDTRMKRRQAARKKPKRKHKLLTMFVLIFSCLFLVTTAYAVMQFQAGKNEAQDNLTENEMIGTDELDDEVVEVKEPENDEPINVLLIGIDTSEQEPARTDTIMIGQYDAKNGDARLASIMRDTYVEIPGHMNNKINYAFAAGGADLLRETIEQNFDLDIHYYAMVNFNGFVNVVDTVAPDGIEVNVERRMYYRDSAADMTIDFQPGVQTLSGEDILKYVRFRKDSENDFGRVERQQQVLALLKDELLSFSGLTRIPRLIGSVEPYLETNIGLSQMLSIGRDFALNPINDFETLRIPLDNSYHDEYYSHAGAVLEIDKTRNVQAITDFFSGKKVLANDTEAEDNEQES</sequence>
<dbReference type="GO" id="GO:0005886">
    <property type="term" value="C:plasma membrane"/>
    <property type="evidence" value="ECO:0007669"/>
    <property type="project" value="UniProtKB-SubCell"/>
</dbReference>
<evidence type="ECO:0000313" key="14">
    <source>
        <dbReference type="Proteomes" id="UP001139179"/>
    </source>
</evidence>
<evidence type="ECO:0000256" key="2">
    <source>
        <dbReference type="ARBA" id="ARBA00006068"/>
    </source>
</evidence>
<evidence type="ECO:0000256" key="5">
    <source>
        <dbReference type="ARBA" id="ARBA00022968"/>
    </source>
</evidence>
<evidence type="ECO:0000313" key="13">
    <source>
        <dbReference type="EMBL" id="MCM3716228.1"/>
    </source>
</evidence>
<dbReference type="GO" id="GO:0071555">
    <property type="term" value="P:cell wall organization"/>
    <property type="evidence" value="ECO:0007669"/>
    <property type="project" value="UniProtKB-KW"/>
</dbReference>
<dbReference type="RefSeq" id="WP_251224899.1">
    <property type="nucleotide sequence ID" value="NZ_JAMBOL010000032.1"/>
</dbReference>
<accession>A0A9X2IS64</accession>
<dbReference type="AlphaFoldDB" id="A0A9X2IS64"/>
<evidence type="ECO:0000256" key="8">
    <source>
        <dbReference type="ARBA" id="ARBA00023136"/>
    </source>
</evidence>
<keyword evidence="14" id="KW-1185">Reference proteome</keyword>
<organism evidence="13 14">
    <name type="scientific">Halalkalibacter oceani</name>
    <dbReference type="NCBI Taxonomy" id="1653776"/>
    <lineage>
        <taxon>Bacteria</taxon>
        <taxon>Bacillati</taxon>
        <taxon>Bacillota</taxon>
        <taxon>Bacilli</taxon>
        <taxon>Bacillales</taxon>
        <taxon>Bacillaceae</taxon>
        <taxon>Halalkalibacter</taxon>
    </lineage>
</organism>
<keyword evidence="7" id="KW-0805">Transcription regulation</keyword>
<evidence type="ECO:0000256" key="11">
    <source>
        <dbReference type="ARBA" id="ARBA00040752"/>
    </source>
</evidence>
<evidence type="ECO:0000256" key="3">
    <source>
        <dbReference type="ARBA" id="ARBA00022475"/>
    </source>
</evidence>
<dbReference type="PROSITE" id="PS51257">
    <property type="entry name" value="PROKAR_LIPOPROTEIN"/>
    <property type="match status" value="1"/>
</dbReference>
<feature type="domain" description="Cell envelope-related transcriptional attenuator" evidence="12">
    <location>
        <begin position="98"/>
        <end position="246"/>
    </location>
</feature>
<keyword evidence="3" id="KW-1003">Cell membrane</keyword>
<reference evidence="13" key="1">
    <citation type="submission" date="2022-05" db="EMBL/GenBank/DDBJ databases">
        <title>Comparative Genomics of Spacecraft Associated Microbes.</title>
        <authorList>
            <person name="Tran M.T."/>
            <person name="Wright A."/>
            <person name="Seuylemezian A."/>
            <person name="Eisen J."/>
            <person name="Coil D."/>
        </authorList>
    </citation>
    <scope>NUCLEOTIDE SEQUENCE</scope>
    <source>
        <strain evidence="13">214.1.1</strain>
    </source>
</reference>
<keyword evidence="9" id="KW-0804">Transcription</keyword>
<keyword evidence="4" id="KW-0812">Transmembrane</keyword>
<evidence type="ECO:0000256" key="10">
    <source>
        <dbReference type="ARBA" id="ARBA00037178"/>
    </source>
</evidence>
<comment type="function">
    <text evidence="10">Involved in SarA attenuation. Affects resistance to oxacillin and teicoplanin, as well as the synthesis of virulence factors.</text>
</comment>
<dbReference type="NCBIfam" id="TIGR00350">
    <property type="entry name" value="lytR_cpsA_psr"/>
    <property type="match status" value="1"/>
</dbReference>
<evidence type="ECO:0000256" key="9">
    <source>
        <dbReference type="ARBA" id="ARBA00023163"/>
    </source>
</evidence>
<name>A0A9X2IS64_9BACI</name>
<dbReference type="InterPro" id="IPR004474">
    <property type="entry name" value="LytR_CpsA_psr"/>
</dbReference>
<comment type="similarity">
    <text evidence="2">Belongs to the LytR/CpsA/Psr (LCP) family.</text>
</comment>
<dbReference type="PANTHER" id="PTHR33392:SF8">
    <property type="entry name" value="REGULATORY PROTEIN MSRR"/>
    <property type="match status" value="1"/>
</dbReference>
<evidence type="ECO:0000256" key="4">
    <source>
        <dbReference type="ARBA" id="ARBA00022692"/>
    </source>
</evidence>
<evidence type="ECO:0000256" key="1">
    <source>
        <dbReference type="ARBA" id="ARBA00004401"/>
    </source>
</evidence>